<dbReference type="GeneID" id="66164410"/>
<name>A0A8D5U8K2_9CREN</name>
<dbReference type="KEGG" id="csty:KN1_26860"/>
<proteinExistence type="predicted"/>
<accession>A0A8D5U8K2</accession>
<keyword evidence="2" id="KW-1185">Reference proteome</keyword>
<sequence length="132" mass="15376">MNKIMEKFLRAEEAVIRVNEDEISLQELYDDIPIGVRVIIVSEKNKRKRVVDLGLLSFILKNCKDGEKFVKAYIDLSRSLNDIKEDFGVITELEYLSLCPEEKLKTLDKDLVSVLQKLKTHLSRRNKESHEL</sequence>
<dbReference type="AlphaFoldDB" id="A0A8D5U8K2"/>
<protein>
    <submittedName>
        <fullName evidence="1">Uncharacterized protein</fullName>
    </submittedName>
</protein>
<dbReference type="EMBL" id="AP024597">
    <property type="protein sequence ID" value="BCU71389.1"/>
    <property type="molecule type" value="Genomic_DNA"/>
</dbReference>
<evidence type="ECO:0000313" key="2">
    <source>
        <dbReference type="Proteomes" id="UP000825123"/>
    </source>
</evidence>
<dbReference type="RefSeq" id="WP_221288118.1">
    <property type="nucleotide sequence ID" value="NZ_AP024597.1"/>
</dbReference>
<dbReference type="Proteomes" id="UP000825123">
    <property type="component" value="Chromosome"/>
</dbReference>
<organism evidence="1 2">
    <name type="scientific">Stygiolobus caldivivus</name>
    <dbReference type="NCBI Taxonomy" id="2824673"/>
    <lineage>
        <taxon>Archaea</taxon>
        <taxon>Thermoproteota</taxon>
        <taxon>Thermoprotei</taxon>
        <taxon>Sulfolobales</taxon>
        <taxon>Sulfolobaceae</taxon>
        <taxon>Stygiolobus</taxon>
    </lineage>
</organism>
<reference evidence="1 2" key="1">
    <citation type="submission" date="2021-04" db="EMBL/GenBank/DDBJ databases">
        <title>Complete genome sequence of Stygiolobus sp. KN-1.</title>
        <authorList>
            <person name="Nakamura K."/>
            <person name="Sakai H."/>
            <person name="Kurosawa N."/>
        </authorList>
    </citation>
    <scope>NUCLEOTIDE SEQUENCE [LARGE SCALE GENOMIC DNA]</scope>
    <source>
        <strain evidence="1 2">KN-1</strain>
    </source>
</reference>
<evidence type="ECO:0000313" key="1">
    <source>
        <dbReference type="EMBL" id="BCU71389.1"/>
    </source>
</evidence>
<gene>
    <name evidence="1" type="ORF">KN1_26860</name>
</gene>